<dbReference type="HOGENOM" id="CLU_2312792_0_0_1"/>
<proteinExistence type="predicted"/>
<dbReference type="AlphaFoldDB" id="A0A0C9WME9"/>
<sequence length="100" mass="11070">MKGQIGGGLLSLRGTVGEAAVRSAEEGLREENRMTHRPADCRRSSYMQARCPSHRSWQLWCLLNSTTTSLSSAPSTYVPSFVAPNTLLEVSSLDIFQRRV</sequence>
<feature type="non-terminal residue" evidence="1">
    <location>
        <position position="100"/>
    </location>
</feature>
<reference evidence="2" key="2">
    <citation type="submission" date="2015-01" db="EMBL/GenBank/DDBJ databases">
        <title>Evolutionary Origins and Diversification of the Mycorrhizal Mutualists.</title>
        <authorList>
            <consortium name="DOE Joint Genome Institute"/>
            <consortium name="Mycorrhizal Genomics Consortium"/>
            <person name="Kohler A."/>
            <person name="Kuo A."/>
            <person name="Nagy L.G."/>
            <person name="Floudas D."/>
            <person name="Copeland A."/>
            <person name="Barry K.W."/>
            <person name="Cichocki N."/>
            <person name="Veneault-Fourrey C."/>
            <person name="LaButti K."/>
            <person name="Lindquist E.A."/>
            <person name="Lipzen A."/>
            <person name="Lundell T."/>
            <person name="Morin E."/>
            <person name="Murat C."/>
            <person name="Riley R."/>
            <person name="Ohm R."/>
            <person name="Sun H."/>
            <person name="Tunlid A."/>
            <person name="Henrissat B."/>
            <person name="Grigoriev I.V."/>
            <person name="Hibbett D.S."/>
            <person name="Martin F."/>
        </authorList>
    </citation>
    <scope>NUCLEOTIDE SEQUENCE [LARGE SCALE GENOMIC DNA]</scope>
    <source>
        <strain evidence="2">LaAM-08-1</strain>
    </source>
</reference>
<dbReference type="EMBL" id="KN839061">
    <property type="protein sequence ID" value="KIJ91065.1"/>
    <property type="molecule type" value="Genomic_DNA"/>
</dbReference>
<feature type="non-terminal residue" evidence="1">
    <location>
        <position position="1"/>
    </location>
</feature>
<name>A0A0C9WME9_9AGAR</name>
<gene>
    <name evidence="1" type="ORF">K443DRAFT_686312</name>
</gene>
<dbReference type="Proteomes" id="UP000054477">
    <property type="component" value="Unassembled WGS sequence"/>
</dbReference>
<protein>
    <submittedName>
        <fullName evidence="1">Uncharacterized protein</fullName>
    </submittedName>
</protein>
<evidence type="ECO:0000313" key="1">
    <source>
        <dbReference type="EMBL" id="KIJ91065.1"/>
    </source>
</evidence>
<accession>A0A0C9WME9</accession>
<evidence type="ECO:0000313" key="2">
    <source>
        <dbReference type="Proteomes" id="UP000054477"/>
    </source>
</evidence>
<reference evidence="1 2" key="1">
    <citation type="submission" date="2014-04" db="EMBL/GenBank/DDBJ databases">
        <authorList>
            <consortium name="DOE Joint Genome Institute"/>
            <person name="Kuo A."/>
            <person name="Kohler A."/>
            <person name="Nagy L.G."/>
            <person name="Floudas D."/>
            <person name="Copeland A."/>
            <person name="Barry K.W."/>
            <person name="Cichocki N."/>
            <person name="Veneault-Fourrey C."/>
            <person name="LaButti K."/>
            <person name="Lindquist E.A."/>
            <person name="Lipzen A."/>
            <person name="Lundell T."/>
            <person name="Morin E."/>
            <person name="Murat C."/>
            <person name="Sun H."/>
            <person name="Tunlid A."/>
            <person name="Henrissat B."/>
            <person name="Grigoriev I.V."/>
            <person name="Hibbett D.S."/>
            <person name="Martin F."/>
            <person name="Nordberg H.P."/>
            <person name="Cantor M.N."/>
            <person name="Hua S.X."/>
        </authorList>
    </citation>
    <scope>NUCLEOTIDE SEQUENCE [LARGE SCALE GENOMIC DNA]</scope>
    <source>
        <strain evidence="1 2">LaAM-08-1</strain>
    </source>
</reference>
<keyword evidence="2" id="KW-1185">Reference proteome</keyword>
<organism evidence="1 2">
    <name type="scientific">Laccaria amethystina LaAM-08-1</name>
    <dbReference type="NCBI Taxonomy" id="1095629"/>
    <lineage>
        <taxon>Eukaryota</taxon>
        <taxon>Fungi</taxon>
        <taxon>Dikarya</taxon>
        <taxon>Basidiomycota</taxon>
        <taxon>Agaricomycotina</taxon>
        <taxon>Agaricomycetes</taxon>
        <taxon>Agaricomycetidae</taxon>
        <taxon>Agaricales</taxon>
        <taxon>Agaricineae</taxon>
        <taxon>Hydnangiaceae</taxon>
        <taxon>Laccaria</taxon>
    </lineage>
</organism>